<reference evidence="1" key="1">
    <citation type="journal article" date="2023" name="Mol. Ecol. Resour.">
        <title>Chromosome-level genome assembly of a triploid poplar Populus alba 'Berolinensis'.</title>
        <authorList>
            <person name="Chen S."/>
            <person name="Yu Y."/>
            <person name="Wang X."/>
            <person name="Wang S."/>
            <person name="Zhang T."/>
            <person name="Zhou Y."/>
            <person name="He R."/>
            <person name="Meng N."/>
            <person name="Wang Y."/>
            <person name="Liu W."/>
            <person name="Liu Z."/>
            <person name="Liu J."/>
            <person name="Guo Q."/>
            <person name="Huang H."/>
            <person name="Sederoff R.R."/>
            <person name="Wang G."/>
            <person name="Qu G."/>
            <person name="Chen S."/>
        </authorList>
    </citation>
    <scope>NUCLEOTIDE SEQUENCE</scope>
    <source>
        <strain evidence="1">SC-2020</strain>
    </source>
</reference>
<proteinExistence type="predicted"/>
<evidence type="ECO:0000313" key="1">
    <source>
        <dbReference type="EMBL" id="KAJ6984674.1"/>
    </source>
</evidence>
<organism evidence="1 2">
    <name type="scientific">Populus alba x Populus x berolinensis</name>
    <dbReference type="NCBI Taxonomy" id="444605"/>
    <lineage>
        <taxon>Eukaryota</taxon>
        <taxon>Viridiplantae</taxon>
        <taxon>Streptophyta</taxon>
        <taxon>Embryophyta</taxon>
        <taxon>Tracheophyta</taxon>
        <taxon>Spermatophyta</taxon>
        <taxon>Magnoliopsida</taxon>
        <taxon>eudicotyledons</taxon>
        <taxon>Gunneridae</taxon>
        <taxon>Pentapetalae</taxon>
        <taxon>rosids</taxon>
        <taxon>fabids</taxon>
        <taxon>Malpighiales</taxon>
        <taxon>Salicaceae</taxon>
        <taxon>Saliceae</taxon>
        <taxon>Populus</taxon>
    </lineage>
</organism>
<dbReference type="AlphaFoldDB" id="A0AAD6MGB6"/>
<name>A0AAD6MGB6_9ROSI</name>
<evidence type="ECO:0000313" key="2">
    <source>
        <dbReference type="Proteomes" id="UP001164929"/>
    </source>
</evidence>
<gene>
    <name evidence="1" type="ORF">NC653_022849</name>
</gene>
<protein>
    <submittedName>
        <fullName evidence="1">Uncharacterized protein</fullName>
    </submittedName>
</protein>
<dbReference type="Proteomes" id="UP001164929">
    <property type="component" value="Chromosome 9"/>
</dbReference>
<comment type="caution">
    <text evidence="1">The sequence shown here is derived from an EMBL/GenBank/DDBJ whole genome shotgun (WGS) entry which is preliminary data.</text>
</comment>
<keyword evidence="2" id="KW-1185">Reference proteome</keyword>
<sequence>MEAVKMGIQTRVASTTRVVPFSWTAYSDTYCYFSNVRRQRLLDGTGIVRTAAFDKPLYSQP</sequence>
<dbReference type="EMBL" id="JAQIZT010000009">
    <property type="protein sequence ID" value="KAJ6984674.1"/>
    <property type="molecule type" value="Genomic_DNA"/>
</dbReference>
<accession>A0AAD6MGB6</accession>